<dbReference type="EMBL" id="CP011025">
    <property type="protein sequence ID" value="ATC86620.1"/>
    <property type="molecule type" value="Genomic_DNA"/>
</dbReference>
<evidence type="ECO:0000313" key="2">
    <source>
        <dbReference type="EMBL" id="ATC86620.1"/>
    </source>
</evidence>
<organism evidence="2 3">
    <name type="scientific">Pseudoalteromonas arctica A 37-1-2</name>
    <dbReference type="NCBI Taxonomy" id="1117313"/>
    <lineage>
        <taxon>Bacteria</taxon>
        <taxon>Pseudomonadati</taxon>
        <taxon>Pseudomonadota</taxon>
        <taxon>Gammaproteobacteria</taxon>
        <taxon>Alteromonadales</taxon>
        <taxon>Pseudoalteromonadaceae</taxon>
        <taxon>Pseudoalteromonas</taxon>
    </lineage>
</organism>
<keyword evidence="1" id="KW-0812">Transmembrane</keyword>
<keyword evidence="1" id="KW-1133">Transmembrane helix</keyword>
<protein>
    <submittedName>
        <fullName evidence="2">Uncharacterized protein</fullName>
    </submittedName>
</protein>
<feature type="transmembrane region" description="Helical" evidence="1">
    <location>
        <begin position="6"/>
        <end position="23"/>
    </location>
</feature>
<evidence type="ECO:0000256" key="1">
    <source>
        <dbReference type="SAM" id="Phobius"/>
    </source>
</evidence>
<name>A0A290S5W4_9GAMM</name>
<evidence type="ECO:0000313" key="3">
    <source>
        <dbReference type="Proteomes" id="UP000016505"/>
    </source>
</evidence>
<dbReference type="OrthoDB" id="7068766at2"/>
<reference evidence="2 3" key="1">
    <citation type="journal article" date="2012" name="J. Bacteriol.">
        <title>Genome sequences of type strains of seven species of the marine bacterium Pseudoalteromonas.</title>
        <authorList>
            <person name="Xie B.B."/>
            <person name="Shu Y.L."/>
            <person name="Qin Q.L."/>
            <person name="Rong J.C."/>
            <person name="Zhang X.Y."/>
            <person name="Chen X.L."/>
            <person name="Shi M."/>
            <person name="He H.L."/>
            <person name="Zhou B.C."/>
            <person name="Zhang Y.Z."/>
        </authorList>
    </citation>
    <scope>NUCLEOTIDE SEQUENCE [LARGE SCALE GENOMIC DNA]</scope>
    <source>
        <strain evidence="2 3">A 37-1-2</strain>
    </source>
</reference>
<dbReference type="AlphaFoldDB" id="A0A290S5W4"/>
<keyword evidence="1" id="KW-0472">Membrane</keyword>
<dbReference type="Proteomes" id="UP000016505">
    <property type="component" value="Chromosome I"/>
</dbReference>
<sequence length="121" mass="13942">MKTFSAFVAVVILIIAACYFYFFKNLEIETRFIPSEFEYCGAVINSDDMDYLNIVRWLKSNNHGWDTDWNTPIQGNIYRNPVFSVVLFDGGVSVSYKTDNGYPRFIKSVEHGFKLECTHGS</sequence>
<dbReference type="RefSeq" id="WP_010552830.1">
    <property type="nucleotide sequence ID" value="NZ_CP011025.1"/>
</dbReference>
<accession>A0A290S5W4</accession>
<dbReference type="PROSITE" id="PS51257">
    <property type="entry name" value="PROKAR_LIPOPROTEIN"/>
    <property type="match status" value="1"/>
</dbReference>
<dbReference type="KEGG" id="part:PARC_a2090"/>
<proteinExistence type="predicted"/>
<gene>
    <name evidence="2" type="ORF">PARC_a2090</name>
</gene>